<sequence>MTGLTTVRRGRLTHINDLARAELTFGTRYRGELTLAWREDIWRRLRVYALSRRTFRSSKSTGGFAVPRPAPTHGINLRRTADLESYLRYFFELSTSTTPGYYYSRSQDYKCSRVYIKTPGPRGLKICRCASSVEVFPPTTQLSAAPSSSRLRIFRTASSSPGVSVCEDRTLAASQTHDDDGYLDDISCSMASPYPAARPPVHWWDSVLHERASGVPIRWKDGLVGGTTDDGKWVITSPNASYVPRPMMGAIPIVLCGDGHYGAADPIHWPQILSHDTRFLWLAALHQQPSNLADPVALVWKVFSVVDFAPLPGVGVDLGIAKEACSQRITPCVEQTLESAQAVQTRNGVNRELQWPASSLEEAFDRLDIPASYCDIARQYACVQRYLLYTTAWLDWHVGVLRTYSADD</sequence>
<protein>
    <submittedName>
        <fullName evidence="1">Uncharacterized protein</fullName>
    </submittedName>
</protein>
<reference evidence="1" key="1">
    <citation type="submission" date="2022-07" db="EMBL/GenBank/DDBJ databases">
        <title>Genome Sequence of Phlebia brevispora.</title>
        <authorList>
            <person name="Buettner E."/>
        </authorList>
    </citation>
    <scope>NUCLEOTIDE SEQUENCE</scope>
    <source>
        <strain evidence="1">MPL23</strain>
    </source>
</reference>
<comment type="caution">
    <text evidence="1">The sequence shown here is derived from an EMBL/GenBank/DDBJ whole genome shotgun (WGS) entry which is preliminary data.</text>
</comment>
<gene>
    <name evidence="1" type="ORF">NM688_g5590</name>
</gene>
<accession>A0ACC1ST08</accession>
<keyword evidence="2" id="KW-1185">Reference proteome</keyword>
<proteinExistence type="predicted"/>
<organism evidence="1 2">
    <name type="scientific">Phlebia brevispora</name>
    <dbReference type="NCBI Taxonomy" id="194682"/>
    <lineage>
        <taxon>Eukaryota</taxon>
        <taxon>Fungi</taxon>
        <taxon>Dikarya</taxon>
        <taxon>Basidiomycota</taxon>
        <taxon>Agaricomycotina</taxon>
        <taxon>Agaricomycetes</taxon>
        <taxon>Polyporales</taxon>
        <taxon>Meruliaceae</taxon>
        <taxon>Phlebia</taxon>
    </lineage>
</organism>
<dbReference type="Proteomes" id="UP001148662">
    <property type="component" value="Unassembled WGS sequence"/>
</dbReference>
<name>A0ACC1ST08_9APHY</name>
<dbReference type="EMBL" id="JANHOG010001046">
    <property type="protein sequence ID" value="KAJ3545738.1"/>
    <property type="molecule type" value="Genomic_DNA"/>
</dbReference>
<evidence type="ECO:0000313" key="2">
    <source>
        <dbReference type="Proteomes" id="UP001148662"/>
    </source>
</evidence>
<evidence type="ECO:0000313" key="1">
    <source>
        <dbReference type="EMBL" id="KAJ3545738.1"/>
    </source>
</evidence>